<proteinExistence type="predicted"/>
<protein>
    <submittedName>
        <fullName evidence="2">tRNA threonylcarbamoyladenosine dehydratase</fullName>
    </submittedName>
</protein>
<dbReference type="GO" id="GO:0061504">
    <property type="term" value="P:cyclic threonylcarbamoyladenosine biosynthetic process"/>
    <property type="evidence" value="ECO:0007669"/>
    <property type="project" value="TreeGrafter"/>
</dbReference>
<evidence type="ECO:0000313" key="3">
    <source>
        <dbReference type="Proteomes" id="UP000234271"/>
    </source>
</evidence>
<dbReference type="InterPro" id="IPR035985">
    <property type="entry name" value="Ubiquitin-activating_enz"/>
</dbReference>
<dbReference type="OrthoDB" id="9804150at2"/>
<reference evidence="3" key="1">
    <citation type="submission" date="2016-12" db="EMBL/GenBank/DDBJ databases">
        <title>Complete Genome Sequence of Beggiatoa leptomitiformis D-401.</title>
        <authorList>
            <person name="Fomenkov A."/>
            <person name="Vincze T."/>
            <person name="Grabovich M."/>
            <person name="Anton B.P."/>
            <person name="Dubinina G."/>
            <person name="Orlova M."/>
            <person name="Belousova E."/>
            <person name="Roberts R.J."/>
        </authorList>
    </citation>
    <scope>NUCLEOTIDE SEQUENCE [LARGE SCALE GENOMIC DNA]</scope>
    <source>
        <strain evidence="3">D-401</strain>
    </source>
</reference>
<dbReference type="InterPro" id="IPR045886">
    <property type="entry name" value="ThiF/MoeB/HesA"/>
</dbReference>
<dbReference type="PANTHER" id="PTHR43267:SF1">
    <property type="entry name" value="TRNA THREONYLCARBAMOYLADENOSINE DEHYDRATASE"/>
    <property type="match status" value="1"/>
</dbReference>
<dbReference type="KEGG" id="blep:AL038_06235"/>
<dbReference type="EMBL" id="CP018889">
    <property type="protein sequence ID" value="AUI70417.1"/>
    <property type="molecule type" value="Genomic_DNA"/>
</dbReference>
<dbReference type="SUPFAM" id="SSF69572">
    <property type="entry name" value="Activating enzymes of the ubiquitin-like proteins"/>
    <property type="match status" value="1"/>
</dbReference>
<dbReference type="Gene3D" id="3.40.50.720">
    <property type="entry name" value="NAD(P)-binding Rossmann-like Domain"/>
    <property type="match status" value="1"/>
</dbReference>
<gene>
    <name evidence="2" type="ORF">BLE401_18070</name>
</gene>
<dbReference type="STRING" id="288004.AL038_06235"/>
<evidence type="ECO:0000259" key="1">
    <source>
        <dbReference type="Pfam" id="PF00899"/>
    </source>
</evidence>
<dbReference type="GO" id="GO:0008641">
    <property type="term" value="F:ubiquitin-like modifier activating enzyme activity"/>
    <property type="evidence" value="ECO:0007669"/>
    <property type="project" value="InterPro"/>
</dbReference>
<feature type="domain" description="THIF-type NAD/FAD binding fold" evidence="1">
    <location>
        <begin position="11"/>
        <end position="245"/>
    </location>
</feature>
<dbReference type="InterPro" id="IPR000594">
    <property type="entry name" value="ThiF_NAD_FAD-bd"/>
</dbReference>
<dbReference type="RefSeq" id="WP_062150556.1">
    <property type="nucleotide sequence ID" value="NZ_CP012373.2"/>
</dbReference>
<dbReference type="PANTHER" id="PTHR43267">
    <property type="entry name" value="TRNA THREONYLCARBAMOYLADENOSINE DEHYDRATASE"/>
    <property type="match status" value="1"/>
</dbReference>
<dbReference type="CDD" id="cd00755">
    <property type="entry name" value="YgdL_like"/>
    <property type="match status" value="1"/>
</dbReference>
<organism evidence="2 3">
    <name type="scientific">Beggiatoa leptomitoformis</name>
    <dbReference type="NCBI Taxonomy" id="288004"/>
    <lineage>
        <taxon>Bacteria</taxon>
        <taxon>Pseudomonadati</taxon>
        <taxon>Pseudomonadota</taxon>
        <taxon>Gammaproteobacteria</taxon>
        <taxon>Thiotrichales</taxon>
        <taxon>Thiotrichaceae</taxon>
        <taxon>Beggiatoa</taxon>
    </lineage>
</organism>
<sequence length="250" mass="27359">MTESIYTRTEILLGEATLSALTEHHILIAGLGGVGSFVAESLGRLGIKRLSILDHDIVAPSNLNRQLVALRSTIGRPKVDIMAERLLDINPDLQLVKYGEFLYKEQAETFVQTGHYDFVIDCIDSIASKAALIAACMRLNIPVASSMGAGNRLDVSKVKVAKLNQTEGCGLARELRALLRKEGVRTNYPVIYSQEIPRQPLPHQPVSGTEGRPRAVNGTISYMPALFGMMLSGVVVQALLKQIEEKQRIP</sequence>
<accession>A0A2N9YIT9</accession>
<dbReference type="Pfam" id="PF00899">
    <property type="entry name" value="ThiF"/>
    <property type="match status" value="1"/>
</dbReference>
<dbReference type="AlphaFoldDB" id="A0A2N9YIT9"/>
<dbReference type="GO" id="GO:0061503">
    <property type="term" value="F:tRNA threonylcarbamoyladenosine dehydratase"/>
    <property type="evidence" value="ECO:0007669"/>
    <property type="project" value="TreeGrafter"/>
</dbReference>
<evidence type="ECO:0000313" key="2">
    <source>
        <dbReference type="EMBL" id="AUI70417.1"/>
    </source>
</evidence>
<name>A0A2N9YIT9_9GAMM</name>
<keyword evidence="3" id="KW-1185">Reference proteome</keyword>
<dbReference type="Proteomes" id="UP000234271">
    <property type="component" value="Chromosome"/>
</dbReference>